<organism evidence="3 4">
    <name type="scientific">Caenimonas aquaedulcis</name>
    <dbReference type="NCBI Taxonomy" id="2793270"/>
    <lineage>
        <taxon>Bacteria</taxon>
        <taxon>Pseudomonadati</taxon>
        <taxon>Pseudomonadota</taxon>
        <taxon>Betaproteobacteria</taxon>
        <taxon>Burkholderiales</taxon>
        <taxon>Comamonadaceae</taxon>
        <taxon>Caenimonas</taxon>
    </lineage>
</organism>
<proteinExistence type="predicted"/>
<dbReference type="Pfam" id="PF03480">
    <property type="entry name" value="DctP"/>
    <property type="match status" value="1"/>
</dbReference>
<sequence>MRATFRQLAAALTVLGASLAALPVSAQTTVIKYSNWLPPGQAMRVNVIEPWIAEVEKVTQGRVKIETQPKVVGTVPAQFDVARDGQADLVIFVNGYTPGRFDIMEVTELPFTSDNAEQYAAVVWRFYQKQLVKYGEYKGVHPLSVFVVGTGQFFNNKKPIKTMADFKGMKLRSPQAGVNQSLTLLGAVPVLKPISELYELLSSGVLDGTVLVPESVASFKLADSLPYATIIPGALYNTILTLGINEDKWKSIRKEDQDAIMKISGEPFARSVGRTYMQGDEATWAAYRKAGRTIETASPAMIAEMKTALKPVEATWMEKAKKKGVAQPEKLIEALHAELDAVKAGK</sequence>
<comment type="caution">
    <text evidence="3">The sequence shown here is derived from an EMBL/GenBank/DDBJ whole genome shotgun (WGS) entry which is preliminary data.</text>
</comment>
<dbReference type="EMBL" id="JADWYS010000001">
    <property type="protein sequence ID" value="MBG9388042.1"/>
    <property type="molecule type" value="Genomic_DNA"/>
</dbReference>
<gene>
    <name evidence="3" type="ORF">I5803_08420</name>
</gene>
<dbReference type="RefSeq" id="WP_196985921.1">
    <property type="nucleotide sequence ID" value="NZ_JADWYS010000001.1"/>
</dbReference>
<evidence type="ECO:0000313" key="3">
    <source>
        <dbReference type="EMBL" id="MBG9388042.1"/>
    </source>
</evidence>
<dbReference type="CDD" id="cd13665">
    <property type="entry name" value="PBP2_TRAP_Dctp3_4"/>
    <property type="match status" value="1"/>
</dbReference>
<dbReference type="PANTHER" id="PTHR33376">
    <property type="match status" value="1"/>
</dbReference>
<dbReference type="PANTHER" id="PTHR33376:SF15">
    <property type="entry name" value="BLL6794 PROTEIN"/>
    <property type="match status" value="1"/>
</dbReference>
<feature type="chain" id="PRO_5038125087" evidence="2">
    <location>
        <begin position="27"/>
        <end position="346"/>
    </location>
</feature>
<dbReference type="InterPro" id="IPR018389">
    <property type="entry name" value="DctP_fam"/>
</dbReference>
<keyword evidence="4" id="KW-1185">Reference proteome</keyword>
<feature type="signal peptide" evidence="2">
    <location>
        <begin position="1"/>
        <end position="26"/>
    </location>
</feature>
<dbReference type="NCBIfam" id="NF037995">
    <property type="entry name" value="TRAP_S1"/>
    <property type="match status" value="1"/>
</dbReference>
<dbReference type="InterPro" id="IPR038404">
    <property type="entry name" value="TRAP_DctP_sf"/>
</dbReference>
<dbReference type="AlphaFoldDB" id="A0A931H3V9"/>
<keyword evidence="1 2" id="KW-0732">Signal</keyword>
<evidence type="ECO:0000313" key="4">
    <source>
        <dbReference type="Proteomes" id="UP000651050"/>
    </source>
</evidence>
<protein>
    <submittedName>
        <fullName evidence="3">TRAP transporter substrate-binding protein</fullName>
    </submittedName>
</protein>
<reference evidence="3" key="1">
    <citation type="submission" date="2020-11" db="EMBL/GenBank/DDBJ databases">
        <title>Bacterial whole genome sequence for Caenimonas sp. DR4.4.</title>
        <authorList>
            <person name="Le V."/>
            <person name="Ko S.-R."/>
            <person name="Ahn C.-Y."/>
            <person name="Oh H.-M."/>
        </authorList>
    </citation>
    <scope>NUCLEOTIDE SEQUENCE</scope>
    <source>
        <strain evidence="3">DR4.4</strain>
    </source>
</reference>
<dbReference type="GO" id="GO:0055085">
    <property type="term" value="P:transmembrane transport"/>
    <property type="evidence" value="ECO:0007669"/>
    <property type="project" value="InterPro"/>
</dbReference>
<evidence type="ECO:0000256" key="2">
    <source>
        <dbReference type="SAM" id="SignalP"/>
    </source>
</evidence>
<name>A0A931H3V9_9BURK</name>
<dbReference type="Gene3D" id="3.40.190.170">
    <property type="entry name" value="Bacterial extracellular solute-binding protein, family 7"/>
    <property type="match status" value="1"/>
</dbReference>
<dbReference type="Proteomes" id="UP000651050">
    <property type="component" value="Unassembled WGS sequence"/>
</dbReference>
<evidence type="ECO:0000256" key="1">
    <source>
        <dbReference type="ARBA" id="ARBA00022729"/>
    </source>
</evidence>
<accession>A0A931H3V9</accession>